<sequence length="221" mass="25287">GYTATVLKVMSNGMTDAQDNCYSSHGEGSNERVMLNCKENHRQNQDRKTEEKLLGSVGNPFFCQKNKENGEILDEESRSSNWSGGRNEECLLDCENNPRYFEKAERNEEEMLYCKDSMGLNQKDTNNKEDMLDCEYNLSSDMEDPKELQKQLSLSHSGEKKSLLDENVLSCEKLGERTDDQNNIETLSINSNDSEVSHFDEDLRSGHKTEENMEDQLDIEG</sequence>
<organism evidence="2">
    <name type="scientific">Graphocephala atropunctata</name>
    <dbReference type="NCBI Taxonomy" id="36148"/>
    <lineage>
        <taxon>Eukaryota</taxon>
        <taxon>Metazoa</taxon>
        <taxon>Ecdysozoa</taxon>
        <taxon>Arthropoda</taxon>
        <taxon>Hexapoda</taxon>
        <taxon>Insecta</taxon>
        <taxon>Pterygota</taxon>
        <taxon>Neoptera</taxon>
        <taxon>Paraneoptera</taxon>
        <taxon>Hemiptera</taxon>
        <taxon>Auchenorrhyncha</taxon>
        <taxon>Membracoidea</taxon>
        <taxon>Cicadellidae</taxon>
        <taxon>Cicadellinae</taxon>
        <taxon>Cicadellini</taxon>
        <taxon>Graphocephala</taxon>
    </lineage>
</organism>
<protein>
    <submittedName>
        <fullName evidence="2">Uncharacterized protein</fullName>
    </submittedName>
</protein>
<reference evidence="2" key="1">
    <citation type="submission" date="2015-11" db="EMBL/GenBank/DDBJ databases">
        <title>De novo transcriptome assembly of four potential Pierce s Disease insect vectors from Arizona vineyards.</title>
        <authorList>
            <person name="Tassone E.E."/>
        </authorList>
    </citation>
    <scope>NUCLEOTIDE SEQUENCE</scope>
</reference>
<feature type="compositionally biased region" description="Polar residues" evidence="1">
    <location>
        <begin position="181"/>
        <end position="194"/>
    </location>
</feature>
<name>A0A1B6KVZ6_9HEMI</name>
<feature type="non-terminal residue" evidence="2">
    <location>
        <position position="221"/>
    </location>
</feature>
<dbReference type="EMBL" id="GEBQ01024382">
    <property type="protein sequence ID" value="JAT15595.1"/>
    <property type="molecule type" value="Transcribed_RNA"/>
</dbReference>
<evidence type="ECO:0000313" key="2">
    <source>
        <dbReference type="EMBL" id="JAT15595.1"/>
    </source>
</evidence>
<feature type="region of interest" description="Disordered" evidence="1">
    <location>
        <begin position="179"/>
        <end position="221"/>
    </location>
</feature>
<feature type="compositionally biased region" description="Acidic residues" evidence="1">
    <location>
        <begin position="212"/>
        <end position="221"/>
    </location>
</feature>
<proteinExistence type="predicted"/>
<feature type="non-terminal residue" evidence="2">
    <location>
        <position position="1"/>
    </location>
</feature>
<dbReference type="AlphaFoldDB" id="A0A1B6KVZ6"/>
<evidence type="ECO:0000256" key="1">
    <source>
        <dbReference type="SAM" id="MobiDB-lite"/>
    </source>
</evidence>
<feature type="compositionally biased region" description="Basic and acidic residues" evidence="1">
    <location>
        <begin position="195"/>
        <end position="211"/>
    </location>
</feature>
<accession>A0A1B6KVZ6</accession>
<gene>
    <name evidence="2" type="ORF">g.53970</name>
</gene>